<dbReference type="GO" id="GO:0071541">
    <property type="term" value="C:eukaryotic translation initiation factor 3 complex, eIF3m"/>
    <property type="evidence" value="ECO:0007669"/>
    <property type="project" value="UniProtKB-UniRule"/>
</dbReference>
<dbReference type="PANTHER" id="PTHR15350:SF2">
    <property type="entry name" value="EUKARYOTIC TRANSLATION INITIATION FACTOR 3 SUBUNIT M"/>
    <property type="match status" value="1"/>
</dbReference>
<dbReference type="PROSITE" id="PS50250">
    <property type="entry name" value="PCI"/>
    <property type="match status" value="1"/>
</dbReference>
<comment type="subcellular location">
    <subcellularLocation>
        <location evidence="5">Cytoplasm</location>
    </subcellularLocation>
</comment>
<dbReference type="InterPro" id="IPR000717">
    <property type="entry name" value="PCI_dom"/>
</dbReference>
<dbReference type="SMART" id="SM00088">
    <property type="entry name" value="PINT"/>
    <property type="match status" value="1"/>
</dbReference>
<dbReference type="GO" id="GO:0033290">
    <property type="term" value="C:eukaryotic 48S preinitiation complex"/>
    <property type="evidence" value="ECO:0007669"/>
    <property type="project" value="UniProtKB-UniRule"/>
</dbReference>
<dbReference type="Pfam" id="PF01399">
    <property type="entry name" value="PCI"/>
    <property type="match status" value="1"/>
</dbReference>
<comment type="similarity">
    <text evidence="1">Belongs to the CSN7/EIF3M family. CSN7 subfamily.</text>
</comment>
<comment type="subunit">
    <text evidence="5">Component of the eukaryotic translation initiation factor 3 (eIF-3) complex.</text>
</comment>
<dbReference type="Pfam" id="PF18005">
    <property type="entry name" value="eIF3m_C_helix"/>
    <property type="match status" value="1"/>
</dbReference>
<gene>
    <name evidence="7" type="ORF">GSTUAT00001990001</name>
</gene>
<comment type="similarity">
    <text evidence="5">Belongs to the eIF-3 subunit M family.</text>
</comment>
<dbReference type="PANTHER" id="PTHR15350">
    <property type="entry name" value="COP9 SIGNALOSOME COMPLEX SUBUNIT 7/DENDRITIC CELL PROTEIN GA17"/>
    <property type="match status" value="1"/>
</dbReference>
<sequence length="436" mass="48057">MESPINTLMVEGSIDDQVLEMAQYLETRRGSQGLVAQIKSQLEGEAYDLDNCLREIVNASNSLSTTPEKGSILSLVIYRGNYLAKCEIEFIPAYNLLIHLVRSSTALPELLPTILQNLSTPPSTSPINGPSLSVHALSTIFNVLPASSPLRYPVFKATLQVVTEHGMYDVLAPQLKNIERWVGEWGSSVAEIRDLYIALAGVAETAGDSDQFYSFLFRTLQGFTPEESTGEEARTIAVRLLKASVNLPSRLEFDDIISLDAIQQLSNTDPEAFALLEVFAGGDLEDYEEFNDEHDGWVDDNGIDHSVAFRKIRLLTLASLASTASSRELPYSVIARRLHIPSEEVELWVIDVIRAGLVEGKLSQLNQTFLIHRSTYRSFGKSEWEEVGVRLDNWKASLRNILEVVRGAREQVVTQGGDSAVQSAMNGGGNALQVEG</sequence>
<dbReference type="EMBL" id="LN890965">
    <property type="protein sequence ID" value="CUS13953.1"/>
    <property type="molecule type" value="Genomic_DNA"/>
</dbReference>
<evidence type="ECO:0000256" key="3">
    <source>
        <dbReference type="ARBA" id="ARBA00022540"/>
    </source>
</evidence>
<dbReference type="HAMAP" id="MF_03012">
    <property type="entry name" value="eIF3m"/>
    <property type="match status" value="1"/>
</dbReference>
<keyword evidence="3 5" id="KW-0396">Initiation factor</keyword>
<keyword evidence="2 5" id="KW-0963">Cytoplasm</keyword>
<evidence type="ECO:0000256" key="4">
    <source>
        <dbReference type="ARBA" id="ARBA00022917"/>
    </source>
</evidence>
<keyword evidence="4 5" id="KW-0648">Protein biosynthesis</keyword>
<evidence type="ECO:0000256" key="2">
    <source>
        <dbReference type="ARBA" id="ARBA00022490"/>
    </source>
</evidence>
<dbReference type="InterPro" id="IPR027528">
    <property type="entry name" value="eIF3m"/>
</dbReference>
<evidence type="ECO:0000256" key="1">
    <source>
        <dbReference type="ARBA" id="ARBA00008482"/>
    </source>
</evidence>
<dbReference type="Proteomes" id="UP001412239">
    <property type="component" value="Unassembled WGS sequence"/>
</dbReference>
<evidence type="ECO:0000313" key="8">
    <source>
        <dbReference type="Proteomes" id="UP001412239"/>
    </source>
</evidence>
<dbReference type="GO" id="GO:0001732">
    <property type="term" value="P:formation of cytoplasmic translation initiation complex"/>
    <property type="evidence" value="ECO:0007669"/>
    <property type="project" value="UniProtKB-UniRule"/>
</dbReference>
<evidence type="ECO:0000256" key="5">
    <source>
        <dbReference type="HAMAP-Rule" id="MF_03012"/>
    </source>
</evidence>
<evidence type="ECO:0000313" key="7">
    <source>
        <dbReference type="EMBL" id="CUS13953.1"/>
    </source>
</evidence>
<protein>
    <recommendedName>
        <fullName evidence="5">Eukaryotic translation initiation factor 3 subunit M</fullName>
        <shortName evidence="5">eIF3m</shortName>
    </recommendedName>
</protein>
<name>A0A292Q5B9_9PEZI</name>
<accession>A0A292Q5B9</accession>
<organism evidence="7 8">
    <name type="scientific">Tuber aestivum</name>
    <name type="common">summer truffle</name>
    <dbReference type="NCBI Taxonomy" id="59557"/>
    <lineage>
        <taxon>Eukaryota</taxon>
        <taxon>Fungi</taxon>
        <taxon>Dikarya</taxon>
        <taxon>Ascomycota</taxon>
        <taxon>Pezizomycotina</taxon>
        <taxon>Pezizomycetes</taxon>
        <taxon>Pezizales</taxon>
        <taxon>Tuberaceae</taxon>
        <taxon>Tuber</taxon>
    </lineage>
</organism>
<dbReference type="InterPro" id="IPR045237">
    <property type="entry name" value="COPS7/eIF3m"/>
</dbReference>
<dbReference type="AlphaFoldDB" id="A0A292Q5B9"/>
<comment type="function">
    <text evidence="5">Component of the eukaryotic translation initiation factor 3 (eIF-3) complex, which is involved in protein synthesis of a specialized repertoire of mRNAs and, together with other initiation factors, stimulates binding of mRNA and methionyl-tRNAi to the 40S ribosome. The eIF-3 complex specifically targets and initiates translation of a subset of mRNAs involved in cell proliferation.</text>
</comment>
<proteinExistence type="inferred from homology"/>
<dbReference type="GO" id="GO:0003743">
    <property type="term" value="F:translation initiation factor activity"/>
    <property type="evidence" value="ECO:0007669"/>
    <property type="project" value="UniProtKB-UniRule"/>
</dbReference>
<dbReference type="GO" id="GO:0016282">
    <property type="term" value="C:eukaryotic 43S preinitiation complex"/>
    <property type="evidence" value="ECO:0007669"/>
    <property type="project" value="UniProtKB-UniRule"/>
</dbReference>
<keyword evidence="8" id="KW-1185">Reference proteome</keyword>
<feature type="domain" description="PCI" evidence="6">
    <location>
        <begin position="208"/>
        <end position="376"/>
    </location>
</feature>
<reference evidence="7" key="1">
    <citation type="submission" date="2015-10" db="EMBL/GenBank/DDBJ databases">
        <authorList>
            <person name="Regsiter A."/>
            <person name="william w."/>
        </authorList>
    </citation>
    <scope>NUCLEOTIDE SEQUENCE</scope>
    <source>
        <strain evidence="7">Montdore</strain>
    </source>
</reference>
<evidence type="ECO:0000259" key="6">
    <source>
        <dbReference type="PROSITE" id="PS50250"/>
    </source>
</evidence>
<dbReference type="InterPro" id="IPR040750">
    <property type="entry name" value="eIF3m_C_helix"/>
</dbReference>